<dbReference type="NCBIfam" id="NF001099">
    <property type="entry name" value="PRK00132.1"/>
    <property type="match status" value="1"/>
</dbReference>
<dbReference type="PANTHER" id="PTHR21569:SF1">
    <property type="entry name" value="SMALL RIBOSOMAL SUBUNIT PROTEIN US9M"/>
    <property type="match status" value="1"/>
</dbReference>
<keyword evidence="8" id="KW-1185">Reference proteome</keyword>
<dbReference type="InterPro" id="IPR020568">
    <property type="entry name" value="Ribosomal_Su5_D2-typ_SF"/>
</dbReference>
<sequence>MRARPTSPAYFTGQPIYNDLLANLDQLWADTRQQLAASMAYRPSTTSSASSSSTADVTETVNAGWLSRERMSQFLGVDLTTTQYRRVVEKLNRVWRQPGLAEHMPQVLPELAGFRRPDTDRKQQTVTHTVDRFGRAFAYGWRKEASARVWLVHAAEDAMGEVMINGKPLATYFVRMEDRESVVKPLMLTGHLGRFNVWGLVHGGGTTGQAEAIRLAVARALLIHEPDLKPALRHAGLISHDARVVERKKPGQAKARKKYTWVKR</sequence>
<dbReference type="Proteomes" id="UP000278143">
    <property type="component" value="Unassembled WGS sequence"/>
</dbReference>
<dbReference type="SUPFAM" id="SSF54211">
    <property type="entry name" value="Ribosomal protein S5 domain 2-like"/>
    <property type="match status" value="1"/>
</dbReference>
<dbReference type="Gene3D" id="3.30.230.10">
    <property type="match status" value="1"/>
</dbReference>
<proteinExistence type="inferred from homology"/>
<dbReference type="Pfam" id="PF00380">
    <property type="entry name" value="Ribosomal_S9"/>
    <property type="match status" value="1"/>
</dbReference>
<gene>
    <name evidence="7" type="ORF">SYNPS1DRAFT_26339</name>
</gene>
<dbReference type="InterPro" id="IPR020574">
    <property type="entry name" value="Ribosomal_uS9_CS"/>
</dbReference>
<evidence type="ECO:0000256" key="4">
    <source>
        <dbReference type="ARBA" id="ARBA00039318"/>
    </source>
</evidence>
<keyword evidence="3 6" id="KW-0687">Ribonucleoprotein</keyword>
<dbReference type="FunFam" id="3.30.230.10:FF:000001">
    <property type="entry name" value="30S ribosomal protein S9"/>
    <property type="match status" value="1"/>
</dbReference>
<evidence type="ECO:0000256" key="6">
    <source>
        <dbReference type="RuleBase" id="RU003815"/>
    </source>
</evidence>
<keyword evidence="2 6" id="KW-0689">Ribosomal protein</keyword>
<name>A0A4P9Z794_9FUNG</name>
<dbReference type="EMBL" id="KZ989122">
    <property type="protein sequence ID" value="RKP28062.1"/>
    <property type="molecule type" value="Genomic_DNA"/>
</dbReference>
<dbReference type="InterPro" id="IPR014721">
    <property type="entry name" value="Ribsml_uS5_D2-typ_fold_subgr"/>
</dbReference>
<comment type="similarity">
    <text evidence="1 6">Belongs to the universal ribosomal protein uS9 family.</text>
</comment>
<evidence type="ECO:0000256" key="5">
    <source>
        <dbReference type="ARBA" id="ARBA00042623"/>
    </source>
</evidence>
<evidence type="ECO:0000256" key="2">
    <source>
        <dbReference type="ARBA" id="ARBA00022980"/>
    </source>
</evidence>
<dbReference type="GO" id="GO:0003723">
    <property type="term" value="F:RNA binding"/>
    <property type="evidence" value="ECO:0007669"/>
    <property type="project" value="TreeGrafter"/>
</dbReference>
<dbReference type="AlphaFoldDB" id="A0A4P9Z794"/>
<dbReference type="PROSITE" id="PS00360">
    <property type="entry name" value="RIBOSOMAL_S9"/>
    <property type="match status" value="1"/>
</dbReference>
<evidence type="ECO:0000313" key="7">
    <source>
        <dbReference type="EMBL" id="RKP28062.1"/>
    </source>
</evidence>
<protein>
    <recommendedName>
        <fullName evidence="4">Small ribosomal subunit protein uS9m</fullName>
    </recommendedName>
    <alternativeName>
        <fullName evidence="5">37S ribosomal protein S9, mitochondrial</fullName>
    </alternativeName>
</protein>
<dbReference type="InterPro" id="IPR000754">
    <property type="entry name" value="Ribosomal_uS9"/>
</dbReference>
<dbReference type="PANTHER" id="PTHR21569">
    <property type="entry name" value="RIBOSOMAL PROTEIN S9"/>
    <property type="match status" value="1"/>
</dbReference>
<dbReference type="GO" id="GO:0005763">
    <property type="term" value="C:mitochondrial small ribosomal subunit"/>
    <property type="evidence" value="ECO:0007669"/>
    <property type="project" value="TreeGrafter"/>
</dbReference>
<dbReference type="OrthoDB" id="10254627at2759"/>
<evidence type="ECO:0000313" key="8">
    <source>
        <dbReference type="Proteomes" id="UP000278143"/>
    </source>
</evidence>
<dbReference type="GO" id="GO:0006412">
    <property type="term" value="P:translation"/>
    <property type="evidence" value="ECO:0007669"/>
    <property type="project" value="InterPro"/>
</dbReference>
<dbReference type="GO" id="GO:0003735">
    <property type="term" value="F:structural constituent of ribosome"/>
    <property type="evidence" value="ECO:0007669"/>
    <property type="project" value="InterPro"/>
</dbReference>
<reference evidence="8" key="1">
    <citation type="journal article" date="2018" name="Nat. Microbiol.">
        <title>Leveraging single-cell genomics to expand the fungal tree of life.</title>
        <authorList>
            <person name="Ahrendt S.R."/>
            <person name="Quandt C.A."/>
            <person name="Ciobanu D."/>
            <person name="Clum A."/>
            <person name="Salamov A."/>
            <person name="Andreopoulos B."/>
            <person name="Cheng J.F."/>
            <person name="Woyke T."/>
            <person name="Pelin A."/>
            <person name="Henrissat B."/>
            <person name="Reynolds N.K."/>
            <person name="Benny G.L."/>
            <person name="Smith M.E."/>
            <person name="James T.Y."/>
            <person name="Grigoriev I.V."/>
        </authorList>
    </citation>
    <scope>NUCLEOTIDE SEQUENCE [LARGE SCALE GENOMIC DNA]</scope>
    <source>
        <strain evidence="8">Benny S71-1</strain>
    </source>
</reference>
<evidence type="ECO:0000256" key="3">
    <source>
        <dbReference type="ARBA" id="ARBA00023274"/>
    </source>
</evidence>
<evidence type="ECO:0000256" key="1">
    <source>
        <dbReference type="ARBA" id="ARBA00005251"/>
    </source>
</evidence>
<accession>A0A4P9Z794</accession>
<dbReference type="InterPro" id="IPR023035">
    <property type="entry name" value="Ribosomal_uS9_bac/plastid"/>
</dbReference>
<organism evidence="7 8">
    <name type="scientific">Syncephalis pseudoplumigaleata</name>
    <dbReference type="NCBI Taxonomy" id="1712513"/>
    <lineage>
        <taxon>Eukaryota</taxon>
        <taxon>Fungi</taxon>
        <taxon>Fungi incertae sedis</taxon>
        <taxon>Zoopagomycota</taxon>
        <taxon>Zoopagomycotina</taxon>
        <taxon>Zoopagomycetes</taxon>
        <taxon>Zoopagales</taxon>
        <taxon>Piptocephalidaceae</taxon>
        <taxon>Syncephalis</taxon>
    </lineage>
</organism>